<evidence type="ECO:0000313" key="2">
    <source>
        <dbReference type="Proteomes" id="UP000632339"/>
    </source>
</evidence>
<organism evidence="1 2">
    <name type="scientific">Dyadobacter beijingensis</name>
    <dbReference type="NCBI Taxonomy" id="365489"/>
    <lineage>
        <taxon>Bacteria</taxon>
        <taxon>Pseudomonadati</taxon>
        <taxon>Bacteroidota</taxon>
        <taxon>Cytophagia</taxon>
        <taxon>Cytophagales</taxon>
        <taxon>Spirosomataceae</taxon>
        <taxon>Dyadobacter</taxon>
    </lineage>
</organism>
<evidence type="ECO:0000313" key="1">
    <source>
        <dbReference type="EMBL" id="GGM96454.1"/>
    </source>
</evidence>
<sequence length="186" mass="20471">MEEDEIEPAIDRVARFNRLRSVQNAERQYLGFRFSIDELLQLVNQLTGKRALLVDEDDLPGARRSLEGAELRVVTGGKSVGNPYALSVLKDYRNEPGTVNTNEDEDSEFNNTHYPMATGIAFIVGKERPAMALTVDDFPLVGRNIPGGNPHEFFPVWDFMTVQGQYGYSFSDGGGGTGSKTPPPGS</sequence>
<keyword evidence="2" id="KW-1185">Reference proteome</keyword>
<dbReference type="RefSeq" id="WP_019942766.1">
    <property type="nucleotide sequence ID" value="NZ_BMLI01000001.1"/>
</dbReference>
<reference evidence="2" key="1">
    <citation type="journal article" date="2019" name="Int. J. Syst. Evol. Microbiol.">
        <title>The Global Catalogue of Microorganisms (GCM) 10K type strain sequencing project: providing services to taxonomists for standard genome sequencing and annotation.</title>
        <authorList>
            <consortium name="The Broad Institute Genomics Platform"/>
            <consortium name="The Broad Institute Genome Sequencing Center for Infectious Disease"/>
            <person name="Wu L."/>
            <person name="Ma J."/>
        </authorList>
    </citation>
    <scope>NUCLEOTIDE SEQUENCE [LARGE SCALE GENOMIC DNA]</scope>
    <source>
        <strain evidence="2">CGMCC 1.6375</strain>
    </source>
</reference>
<protein>
    <submittedName>
        <fullName evidence="1">Uncharacterized protein</fullName>
    </submittedName>
</protein>
<name>A0ABQ2HZX2_9BACT</name>
<proteinExistence type="predicted"/>
<dbReference type="Proteomes" id="UP000632339">
    <property type="component" value="Unassembled WGS sequence"/>
</dbReference>
<comment type="caution">
    <text evidence="1">The sequence shown here is derived from an EMBL/GenBank/DDBJ whole genome shotgun (WGS) entry which is preliminary data.</text>
</comment>
<gene>
    <name evidence="1" type="ORF">GCM10010967_32650</name>
</gene>
<accession>A0ABQ2HZX2</accession>
<dbReference type="EMBL" id="BMLI01000001">
    <property type="protein sequence ID" value="GGM96454.1"/>
    <property type="molecule type" value="Genomic_DNA"/>
</dbReference>